<gene>
    <name evidence="3" type="ORF">METZ01_LOCUS282708</name>
</gene>
<dbReference type="EMBL" id="UINC01083799">
    <property type="protein sequence ID" value="SVC29854.1"/>
    <property type="molecule type" value="Genomic_DNA"/>
</dbReference>
<accession>A0A382KYJ8</accession>
<keyword evidence="2" id="KW-0472">Membrane</keyword>
<sequence>MKKQTRSFILQSEGKDKVRQWHISYKRLSTIICAGVCLLGMLLFLTADTLTGYFYRFKINQIRSNYSHVATTLTDLSLQLEILNNKITELEKQDTELRRLSGLPLIDDDIREVGIGGVRLSENFNISLPGKEIDPGVSNLEINIDALSRKVKLELNSFYDIQQKILENKEILSYIPSIKPVMEGYLNSGYGYRKDPIDGIRRFHHGQDFSVFRGAPIQSPADGTVKRTGYRGGFGK</sequence>
<organism evidence="3">
    <name type="scientific">marine metagenome</name>
    <dbReference type="NCBI Taxonomy" id="408172"/>
    <lineage>
        <taxon>unclassified sequences</taxon>
        <taxon>metagenomes</taxon>
        <taxon>ecological metagenomes</taxon>
    </lineage>
</organism>
<dbReference type="InterPro" id="IPR011055">
    <property type="entry name" value="Dup_hybrid_motif"/>
</dbReference>
<dbReference type="Gene3D" id="2.70.70.10">
    <property type="entry name" value="Glucose Permease (Domain IIA)"/>
    <property type="match status" value="1"/>
</dbReference>
<feature type="transmembrane region" description="Helical" evidence="2">
    <location>
        <begin position="28"/>
        <end position="55"/>
    </location>
</feature>
<evidence type="ECO:0008006" key="4">
    <source>
        <dbReference type="Google" id="ProtNLM"/>
    </source>
</evidence>
<proteinExistence type="predicted"/>
<name>A0A382KYJ8_9ZZZZ</name>
<evidence type="ECO:0000256" key="2">
    <source>
        <dbReference type="SAM" id="Phobius"/>
    </source>
</evidence>
<protein>
    <recommendedName>
        <fullName evidence="4">Peptidase M23 domain-containing protein</fullName>
    </recommendedName>
</protein>
<keyword evidence="1" id="KW-0175">Coiled coil</keyword>
<evidence type="ECO:0000313" key="3">
    <source>
        <dbReference type="EMBL" id="SVC29854.1"/>
    </source>
</evidence>
<dbReference type="CDD" id="cd12797">
    <property type="entry name" value="M23_peptidase"/>
    <property type="match status" value="1"/>
</dbReference>
<keyword evidence="2" id="KW-0812">Transmembrane</keyword>
<feature type="non-terminal residue" evidence="3">
    <location>
        <position position="236"/>
    </location>
</feature>
<feature type="coiled-coil region" evidence="1">
    <location>
        <begin position="73"/>
        <end position="100"/>
    </location>
</feature>
<evidence type="ECO:0000256" key="1">
    <source>
        <dbReference type="SAM" id="Coils"/>
    </source>
</evidence>
<dbReference type="SUPFAM" id="SSF51261">
    <property type="entry name" value="Duplicated hybrid motif"/>
    <property type="match status" value="1"/>
</dbReference>
<dbReference type="AlphaFoldDB" id="A0A382KYJ8"/>
<keyword evidence="2" id="KW-1133">Transmembrane helix</keyword>
<reference evidence="3" key="1">
    <citation type="submission" date="2018-05" db="EMBL/GenBank/DDBJ databases">
        <authorList>
            <person name="Lanie J.A."/>
            <person name="Ng W.-L."/>
            <person name="Kazmierczak K.M."/>
            <person name="Andrzejewski T.M."/>
            <person name="Davidsen T.M."/>
            <person name="Wayne K.J."/>
            <person name="Tettelin H."/>
            <person name="Glass J.I."/>
            <person name="Rusch D."/>
            <person name="Podicherti R."/>
            <person name="Tsui H.-C.T."/>
            <person name="Winkler M.E."/>
        </authorList>
    </citation>
    <scope>NUCLEOTIDE SEQUENCE</scope>
</reference>